<comment type="caution">
    <text evidence="4">The sequence shown here is derived from an EMBL/GenBank/DDBJ whole genome shotgun (WGS) entry which is preliminary data.</text>
</comment>
<gene>
    <name evidence="4" type="ORF">DFP89_12337</name>
</gene>
<keyword evidence="5" id="KW-1185">Reference proteome</keyword>
<evidence type="ECO:0000256" key="2">
    <source>
        <dbReference type="SAM" id="SignalP"/>
    </source>
</evidence>
<feature type="compositionally biased region" description="Gly residues" evidence="1">
    <location>
        <begin position="272"/>
        <end position="295"/>
    </location>
</feature>
<feature type="compositionally biased region" description="Basic and acidic residues" evidence="1">
    <location>
        <begin position="206"/>
        <end position="221"/>
    </location>
</feature>
<dbReference type="Proteomes" id="UP000253345">
    <property type="component" value="Unassembled WGS sequence"/>
</dbReference>
<feature type="signal peptide" evidence="2">
    <location>
        <begin position="1"/>
        <end position="19"/>
    </location>
</feature>
<accession>A0A368YK62</accession>
<sequence>MRRLLAVLILLAGLLPAAAQDLPQWESTTVNDFAGLLTPEDADALDAALSDLRDETGVEGTVVTLTDRARHGGADGLEAFATRLFNHWGVGDAQRNNGFMLLVLTNDREARIELGRGYQNDADIIAQDITRGTLLPAFRDGRMSQGIRNGTQDIITHIVLPTTRGEAVRRPDEPLAPKIIGFGIWAAIMALIGRHVWRRNRCPQCGKRDFTTSRSPHREELPEGGYRVSSDDVTRTCRHCGWSDTRQRTNRNSIWYGADGTRIRSERNSRSGPGGGGSSGFSGGSSRGGGASGRW</sequence>
<reference evidence="4 5" key="1">
    <citation type="submission" date="2018-07" db="EMBL/GenBank/DDBJ databases">
        <title>Genomic Encyclopedia of Type Strains, Phase III (KMG-III): the genomes of soil and plant-associated and newly described type strains.</title>
        <authorList>
            <person name="Whitman W."/>
        </authorList>
    </citation>
    <scope>NUCLEOTIDE SEQUENCE [LARGE SCALE GENOMIC DNA]</scope>
    <source>
        <strain evidence="4 5">CECT 8525</strain>
    </source>
</reference>
<feature type="domain" description="TPM" evidence="3">
    <location>
        <begin position="30"/>
        <end position="155"/>
    </location>
</feature>
<evidence type="ECO:0000259" key="3">
    <source>
        <dbReference type="Pfam" id="PF04536"/>
    </source>
</evidence>
<evidence type="ECO:0000256" key="1">
    <source>
        <dbReference type="SAM" id="MobiDB-lite"/>
    </source>
</evidence>
<dbReference type="EMBL" id="QPJL01000023">
    <property type="protein sequence ID" value="RCW79706.1"/>
    <property type="molecule type" value="Genomic_DNA"/>
</dbReference>
<feature type="chain" id="PRO_5016562521" description="TPM domain-containing protein" evidence="2">
    <location>
        <begin position="20"/>
        <end position="295"/>
    </location>
</feature>
<dbReference type="RefSeq" id="WP_114350434.1">
    <property type="nucleotide sequence ID" value="NZ_QPJL01000023.1"/>
</dbReference>
<dbReference type="InterPro" id="IPR007621">
    <property type="entry name" value="TPM_dom"/>
</dbReference>
<dbReference type="Pfam" id="PF04536">
    <property type="entry name" value="TPM_phosphatase"/>
    <property type="match status" value="1"/>
</dbReference>
<protein>
    <recommendedName>
        <fullName evidence="3">TPM domain-containing protein</fullName>
    </recommendedName>
</protein>
<organism evidence="4 5">
    <name type="scientific">Paracoccus lutimaris</name>
    <dbReference type="NCBI Taxonomy" id="1490030"/>
    <lineage>
        <taxon>Bacteria</taxon>
        <taxon>Pseudomonadati</taxon>
        <taxon>Pseudomonadota</taxon>
        <taxon>Alphaproteobacteria</taxon>
        <taxon>Rhodobacterales</taxon>
        <taxon>Paracoccaceae</taxon>
        <taxon>Paracoccus</taxon>
    </lineage>
</organism>
<dbReference type="AlphaFoldDB" id="A0A368YK62"/>
<evidence type="ECO:0000313" key="5">
    <source>
        <dbReference type="Proteomes" id="UP000253345"/>
    </source>
</evidence>
<dbReference type="PANTHER" id="PTHR30373:SF2">
    <property type="entry name" value="UPF0603 PROTEIN YGCG"/>
    <property type="match status" value="1"/>
</dbReference>
<dbReference type="PANTHER" id="PTHR30373">
    <property type="entry name" value="UPF0603 PROTEIN YGCG"/>
    <property type="match status" value="1"/>
</dbReference>
<proteinExistence type="predicted"/>
<evidence type="ECO:0000313" key="4">
    <source>
        <dbReference type="EMBL" id="RCW79706.1"/>
    </source>
</evidence>
<feature type="region of interest" description="Disordered" evidence="1">
    <location>
        <begin position="205"/>
        <end position="228"/>
    </location>
</feature>
<name>A0A368YK62_9RHOB</name>
<keyword evidence="2" id="KW-0732">Signal</keyword>
<dbReference type="Gene3D" id="3.10.310.50">
    <property type="match status" value="1"/>
</dbReference>
<dbReference type="OrthoDB" id="9810918at2"/>
<feature type="region of interest" description="Disordered" evidence="1">
    <location>
        <begin position="253"/>
        <end position="295"/>
    </location>
</feature>